<feature type="domain" description="N-acetyltransferase" evidence="2">
    <location>
        <begin position="171"/>
        <end position="310"/>
    </location>
</feature>
<dbReference type="GO" id="GO:0003700">
    <property type="term" value="F:DNA-binding transcription factor activity"/>
    <property type="evidence" value="ECO:0007669"/>
    <property type="project" value="InterPro"/>
</dbReference>
<reference evidence="3 4" key="1">
    <citation type="submission" date="2015-12" db="EMBL/GenBank/DDBJ databases">
        <authorList>
            <person name="Shamseldin A."/>
            <person name="Moawad H."/>
            <person name="Abd El-Rahim W.M."/>
            <person name="Sadowsky M.J."/>
        </authorList>
    </citation>
    <scope>NUCLEOTIDE SEQUENCE [LARGE SCALE GENOMIC DNA]</scope>
    <source>
        <strain evidence="3 4">D7</strain>
    </source>
</reference>
<name>A0A126Q2S3_ALTMA</name>
<dbReference type="AlphaFoldDB" id="A0A126Q2S3"/>
<dbReference type="PANTHER" id="PTHR13947">
    <property type="entry name" value="GNAT FAMILY N-ACETYLTRANSFERASE"/>
    <property type="match status" value="1"/>
</dbReference>
<sequence length="311" mass="34732">MKSFNELGHIALGTALRQLAAQVSKDAENTYAKFGFAIEPKWFPVFYVLASKGADSVVNIAKEINHSHVSVSKIVKEMKARDLIESYKSSDDSRVTLVALNSKAKAMVPQMKKQCDAIDAAMRELKDETGIDLWEAVSVVERHLRYRPISARVDVDSSDIKVVDYAPKYREAFKSLNVEWISKYWELEEPDFKALDDPEGYILNQSGLILIALDKGEPIGCCALIKQADDTFELAKMAVSPKAQGKGVGLLLGKSIVERAKLMGVKRLYLESNSVLKPAIRLYEKIGFKHIKGAPSPYARCDVQMELYLNK</sequence>
<keyword evidence="1" id="KW-0808">Transferase</keyword>
<dbReference type="InterPro" id="IPR000182">
    <property type="entry name" value="GNAT_dom"/>
</dbReference>
<dbReference type="InterPro" id="IPR016181">
    <property type="entry name" value="Acyl_CoA_acyltransferase"/>
</dbReference>
<dbReference type="PANTHER" id="PTHR13947:SF37">
    <property type="entry name" value="LD18367P"/>
    <property type="match status" value="1"/>
</dbReference>
<dbReference type="Gene3D" id="1.10.10.10">
    <property type="entry name" value="Winged helix-like DNA-binding domain superfamily/Winged helix DNA-binding domain"/>
    <property type="match status" value="1"/>
</dbReference>
<dbReference type="Pfam" id="PF12802">
    <property type="entry name" value="MarR_2"/>
    <property type="match status" value="1"/>
</dbReference>
<evidence type="ECO:0000313" key="3">
    <source>
        <dbReference type="EMBL" id="AMJ99320.1"/>
    </source>
</evidence>
<dbReference type="SUPFAM" id="SSF46785">
    <property type="entry name" value="Winged helix' DNA-binding domain"/>
    <property type="match status" value="1"/>
</dbReference>
<dbReference type="OrthoDB" id="1431064at2"/>
<dbReference type="CDD" id="cd04301">
    <property type="entry name" value="NAT_SF"/>
    <property type="match status" value="1"/>
</dbReference>
<evidence type="ECO:0000256" key="1">
    <source>
        <dbReference type="ARBA" id="ARBA00022679"/>
    </source>
</evidence>
<dbReference type="EMBL" id="CP014323">
    <property type="protein sequence ID" value="AMJ99320.1"/>
    <property type="molecule type" value="Genomic_DNA"/>
</dbReference>
<dbReference type="RefSeq" id="WP_061095659.1">
    <property type="nucleotide sequence ID" value="NZ_CP014323.1"/>
</dbReference>
<dbReference type="InterPro" id="IPR036390">
    <property type="entry name" value="WH_DNA-bd_sf"/>
</dbReference>
<protein>
    <submittedName>
        <fullName evidence="3">MarR family transcriptional regulator</fullName>
    </submittedName>
</protein>
<dbReference type="Gene3D" id="3.40.630.30">
    <property type="match status" value="1"/>
</dbReference>
<gene>
    <name evidence="3" type="ORF">AVL55_14830</name>
</gene>
<dbReference type="InterPro" id="IPR036388">
    <property type="entry name" value="WH-like_DNA-bd_sf"/>
</dbReference>
<proteinExistence type="predicted"/>
<evidence type="ECO:0000313" key="4">
    <source>
        <dbReference type="Proteomes" id="UP000063991"/>
    </source>
</evidence>
<organism evidence="3 4">
    <name type="scientific">Alteromonas macleodii</name>
    <name type="common">Pseudoalteromonas macleodii</name>
    <dbReference type="NCBI Taxonomy" id="28108"/>
    <lineage>
        <taxon>Bacteria</taxon>
        <taxon>Pseudomonadati</taxon>
        <taxon>Pseudomonadota</taxon>
        <taxon>Gammaproteobacteria</taxon>
        <taxon>Alteromonadales</taxon>
        <taxon>Alteromonadaceae</taxon>
        <taxon>Alteromonas/Salinimonas group</taxon>
        <taxon>Alteromonas</taxon>
    </lineage>
</organism>
<dbReference type="InterPro" id="IPR000835">
    <property type="entry name" value="HTH_MarR-typ"/>
</dbReference>
<accession>A0A126Q2S3</accession>
<dbReference type="SUPFAM" id="SSF55729">
    <property type="entry name" value="Acyl-CoA N-acyltransferases (Nat)"/>
    <property type="match status" value="1"/>
</dbReference>
<dbReference type="Pfam" id="PF00583">
    <property type="entry name" value="Acetyltransf_1"/>
    <property type="match status" value="1"/>
</dbReference>
<dbReference type="GO" id="GO:0008080">
    <property type="term" value="F:N-acetyltransferase activity"/>
    <property type="evidence" value="ECO:0007669"/>
    <property type="project" value="InterPro"/>
</dbReference>
<evidence type="ECO:0000259" key="2">
    <source>
        <dbReference type="PROSITE" id="PS51186"/>
    </source>
</evidence>
<dbReference type="Proteomes" id="UP000063991">
    <property type="component" value="Chromosome"/>
</dbReference>
<dbReference type="PROSITE" id="PS51186">
    <property type="entry name" value="GNAT"/>
    <property type="match status" value="1"/>
</dbReference>
<dbReference type="InterPro" id="IPR050769">
    <property type="entry name" value="NAT_camello-type"/>
</dbReference>